<name>A0ABU5L6L6_9RICK</name>
<dbReference type="PANTHER" id="PTHR43281:SF1">
    <property type="entry name" value="FARNESYL DIPHOSPHATE SYNTHASE"/>
    <property type="match status" value="1"/>
</dbReference>
<comment type="cofactor">
    <cofactor evidence="1">
        <name>Mg(2+)</name>
        <dbReference type="ChEBI" id="CHEBI:18420"/>
    </cofactor>
</comment>
<organism evidence="8 9">
    <name type="scientific">Candidatus Cyrtobacter comes</name>
    <dbReference type="NCBI Taxonomy" id="675776"/>
    <lineage>
        <taxon>Bacteria</taxon>
        <taxon>Pseudomonadati</taxon>
        <taxon>Pseudomonadota</taxon>
        <taxon>Alphaproteobacteria</taxon>
        <taxon>Rickettsiales</taxon>
        <taxon>Candidatus Midichloriaceae</taxon>
        <taxon>Candidatus Cyrtobacter</taxon>
    </lineage>
</organism>
<dbReference type="PANTHER" id="PTHR43281">
    <property type="entry name" value="FARNESYL DIPHOSPHATE SYNTHASE"/>
    <property type="match status" value="1"/>
</dbReference>
<evidence type="ECO:0000256" key="5">
    <source>
        <dbReference type="ARBA" id="ARBA00022842"/>
    </source>
</evidence>
<evidence type="ECO:0000256" key="3">
    <source>
        <dbReference type="ARBA" id="ARBA00022679"/>
    </source>
</evidence>
<sequence>MNKELALLIKEKLVKFLPKGEDKLSEAVLYATLSGGKRIRGSLLIYLADLFKVDREESLHFAAIIELLHEYTLVHDDIIDGDDERRGVESCYKKYGQSIAILAGNTILTYAFELIMRSNLEHRIKNDIVFIVCDSIGYNGLMKGQYLDIEGGSKSIDVALLKTSPLFIAIAKIVSVIANLDVSNERYLYRFARDLGVAYQIADDINDSKSESEKTNIVNELGSVGSFSLYNDFFNSAKKNLLYLGKDLKEILEFLNSLIVWKI</sequence>
<evidence type="ECO:0000256" key="2">
    <source>
        <dbReference type="ARBA" id="ARBA00006706"/>
    </source>
</evidence>
<dbReference type="EMBL" id="JARGYT010000001">
    <property type="protein sequence ID" value="MDZ5761692.1"/>
    <property type="molecule type" value="Genomic_DNA"/>
</dbReference>
<dbReference type="Proteomes" id="UP001293791">
    <property type="component" value="Unassembled WGS sequence"/>
</dbReference>
<evidence type="ECO:0000313" key="9">
    <source>
        <dbReference type="Proteomes" id="UP001293791"/>
    </source>
</evidence>
<accession>A0ABU5L6L6</accession>
<dbReference type="Gene3D" id="1.10.600.10">
    <property type="entry name" value="Farnesyl Diphosphate Synthase"/>
    <property type="match status" value="1"/>
</dbReference>
<dbReference type="InterPro" id="IPR000092">
    <property type="entry name" value="Polyprenyl_synt"/>
</dbReference>
<protein>
    <submittedName>
        <fullName evidence="8">Isoprenoid biosynthesis protein</fullName>
    </submittedName>
</protein>
<keyword evidence="9" id="KW-1185">Reference proteome</keyword>
<evidence type="ECO:0000256" key="7">
    <source>
        <dbReference type="RuleBase" id="RU004466"/>
    </source>
</evidence>
<keyword evidence="6" id="KW-0414">Isoprene biosynthesis</keyword>
<dbReference type="PROSITE" id="PS00723">
    <property type="entry name" value="POLYPRENYL_SYNTHASE_1"/>
    <property type="match status" value="1"/>
</dbReference>
<comment type="caution">
    <text evidence="8">The sequence shown here is derived from an EMBL/GenBank/DDBJ whole genome shotgun (WGS) entry which is preliminary data.</text>
</comment>
<dbReference type="PROSITE" id="PS00444">
    <property type="entry name" value="POLYPRENYL_SYNTHASE_2"/>
    <property type="match status" value="1"/>
</dbReference>
<comment type="similarity">
    <text evidence="2 7">Belongs to the FPP/GGPP synthase family.</text>
</comment>
<dbReference type="Pfam" id="PF00348">
    <property type="entry name" value="polyprenyl_synt"/>
    <property type="match status" value="1"/>
</dbReference>
<dbReference type="SFLD" id="SFLDS00005">
    <property type="entry name" value="Isoprenoid_Synthase_Type_I"/>
    <property type="match status" value="1"/>
</dbReference>
<keyword evidence="4" id="KW-0479">Metal-binding</keyword>
<dbReference type="RefSeq" id="WP_322497205.1">
    <property type="nucleotide sequence ID" value="NZ_JARGYT010000001.1"/>
</dbReference>
<evidence type="ECO:0000256" key="4">
    <source>
        <dbReference type="ARBA" id="ARBA00022723"/>
    </source>
</evidence>
<keyword evidence="3 7" id="KW-0808">Transferase</keyword>
<reference evidence="8 9" key="1">
    <citation type="submission" date="2023-02" db="EMBL/GenBank/DDBJ databases">
        <title>Host association and intracellularity evolved multiple times independently in the Rickettsiales.</title>
        <authorList>
            <person name="Castelli M."/>
            <person name="Nardi T."/>
            <person name="Gammuto L."/>
            <person name="Bellinzona G."/>
            <person name="Sabaneyeva E."/>
            <person name="Potekhin A."/>
            <person name="Serra V."/>
            <person name="Petroni G."/>
            <person name="Sassera D."/>
        </authorList>
    </citation>
    <scope>NUCLEOTIDE SEQUENCE [LARGE SCALE GENOMIC DNA]</scope>
    <source>
        <strain evidence="8 9">BOD18</strain>
    </source>
</reference>
<evidence type="ECO:0000313" key="8">
    <source>
        <dbReference type="EMBL" id="MDZ5761692.1"/>
    </source>
</evidence>
<proteinExistence type="inferred from homology"/>
<dbReference type="InterPro" id="IPR033749">
    <property type="entry name" value="Polyprenyl_synt_CS"/>
</dbReference>
<dbReference type="InterPro" id="IPR008949">
    <property type="entry name" value="Isoprenoid_synthase_dom_sf"/>
</dbReference>
<evidence type="ECO:0000256" key="6">
    <source>
        <dbReference type="ARBA" id="ARBA00023229"/>
    </source>
</evidence>
<keyword evidence="5" id="KW-0460">Magnesium</keyword>
<dbReference type="SUPFAM" id="SSF48576">
    <property type="entry name" value="Terpenoid synthases"/>
    <property type="match status" value="1"/>
</dbReference>
<gene>
    <name evidence="8" type="ORF">Cyrtocomes_00049</name>
</gene>
<evidence type="ECO:0000256" key="1">
    <source>
        <dbReference type="ARBA" id="ARBA00001946"/>
    </source>
</evidence>